<dbReference type="SMART" id="SM00267">
    <property type="entry name" value="GGDEF"/>
    <property type="match status" value="1"/>
</dbReference>
<dbReference type="GO" id="GO:0006355">
    <property type="term" value="P:regulation of DNA-templated transcription"/>
    <property type="evidence" value="ECO:0007669"/>
    <property type="project" value="InterPro"/>
</dbReference>
<evidence type="ECO:0000313" key="4">
    <source>
        <dbReference type="EMBL" id="SJZ81950.1"/>
    </source>
</evidence>
<feature type="domain" description="EAL" evidence="2">
    <location>
        <begin position="489"/>
        <end position="738"/>
    </location>
</feature>
<dbReference type="InterPro" id="IPR029787">
    <property type="entry name" value="Nucleotide_cyclase"/>
</dbReference>
<dbReference type="InterPro" id="IPR000014">
    <property type="entry name" value="PAS"/>
</dbReference>
<organism evidence="4 5">
    <name type="scientific">Lysobacter spongiicola DSM 21749</name>
    <dbReference type="NCBI Taxonomy" id="1122188"/>
    <lineage>
        <taxon>Bacteria</taxon>
        <taxon>Pseudomonadati</taxon>
        <taxon>Pseudomonadota</taxon>
        <taxon>Gammaproteobacteria</taxon>
        <taxon>Lysobacterales</taxon>
        <taxon>Lysobacteraceae</taxon>
        <taxon>Novilysobacter</taxon>
    </lineage>
</organism>
<dbReference type="PROSITE" id="PS50887">
    <property type="entry name" value="GGDEF"/>
    <property type="match status" value="1"/>
</dbReference>
<dbReference type="PROSITE" id="PS50883">
    <property type="entry name" value="EAL"/>
    <property type="match status" value="1"/>
</dbReference>
<dbReference type="NCBIfam" id="TIGR00254">
    <property type="entry name" value="GGDEF"/>
    <property type="match status" value="1"/>
</dbReference>
<dbReference type="InterPro" id="IPR043128">
    <property type="entry name" value="Rev_trsase/Diguanyl_cyclase"/>
</dbReference>
<dbReference type="AlphaFoldDB" id="A0A1T4NRP9"/>
<dbReference type="SUPFAM" id="SSF141868">
    <property type="entry name" value="EAL domain-like"/>
    <property type="match status" value="1"/>
</dbReference>
<dbReference type="Pfam" id="PF00563">
    <property type="entry name" value="EAL"/>
    <property type="match status" value="1"/>
</dbReference>
<dbReference type="SMART" id="SM00052">
    <property type="entry name" value="EAL"/>
    <property type="match status" value="1"/>
</dbReference>
<dbReference type="Gene3D" id="3.30.70.270">
    <property type="match status" value="1"/>
</dbReference>
<sequence>MLDESNHGTPVPSGQAMPAGPFGDAAAFRGMLAPSLSRHPDGGVRMQSGKDMVLRLLIVDDSVEAAEAIVSGLRNSGIAVRPSRPESESDMQSLLGAQSHDLVVAARDATTVPLDKVMLLVGASGKDLPVLMLVESIDDAALMQAVDAGARSVVLRGRMEHIEKTIRNEWRDLEARRGLRRLEVQVRETERRCDSLIDSSRDPVAYVHEGMHIRANSAYLEMFGFESFEDIEGMSLLDLVSPQHVAAFKTLLKQLGKGESAPPRFETEARTLDGDTFPAVMEFTPASYEGETCLQIVLRRQEADPELAREVEELRQRDQATGLLNRATFLRSLEDAVGDAARNAGHHALLLIEPDHYSRLLQEIGLDAADELIKAYADRLASVLGENDIAARFAEHQLAILRRDSDYHASVALADSVRAAFADAVLEIGERSLNATVSIGGVQIGQRIATLTEVLGKANQGVQSTVGVGGNRVEIFDPGAVDRAEVERIAAWVDRIRKAIDDDRFLMYYQPLVSLHGEPNEMYDAYLRMQGDKGEVVQPMTFLQIAEEHGLLWEIDRWMVSHAIANIGSRLKATGKRTTLLVKITEVSLQDESLADYIQEQLAKHGVDGELLVLQLPESKVFTQLKAAQAFQQRVAKLGVKVGLEQFGSGLNSFQLLTHFDAALLKLDRTFMEDLPNNPEHQQRIKELAEKARAAGKQTIAEFVQDAGSMSVLFGAGIDYAQGHFLAHAGPEMDYDFG</sequence>
<dbReference type="PANTHER" id="PTHR33121">
    <property type="entry name" value="CYCLIC DI-GMP PHOSPHODIESTERASE PDEF"/>
    <property type="match status" value="1"/>
</dbReference>
<dbReference type="Pfam" id="PF00990">
    <property type="entry name" value="GGDEF"/>
    <property type="match status" value="1"/>
</dbReference>
<name>A0A1T4NRP9_9GAMM</name>
<protein>
    <submittedName>
        <fullName evidence="4">PAS domain S-box-containing protein/diguanylate cyclase (GGDEF) domain-containing protein</fullName>
    </submittedName>
</protein>
<dbReference type="CDD" id="cd00130">
    <property type="entry name" value="PAS"/>
    <property type="match status" value="1"/>
</dbReference>
<keyword evidence="5" id="KW-1185">Reference proteome</keyword>
<evidence type="ECO:0000259" key="3">
    <source>
        <dbReference type="PROSITE" id="PS50887"/>
    </source>
</evidence>
<feature type="region of interest" description="Disordered" evidence="1">
    <location>
        <begin position="1"/>
        <end position="20"/>
    </location>
</feature>
<dbReference type="Gene3D" id="3.30.450.20">
    <property type="entry name" value="PAS domain"/>
    <property type="match status" value="1"/>
</dbReference>
<dbReference type="InterPro" id="IPR035965">
    <property type="entry name" value="PAS-like_dom_sf"/>
</dbReference>
<gene>
    <name evidence="4" type="ORF">SAMN02745674_00880</name>
</gene>
<dbReference type="Proteomes" id="UP000190061">
    <property type="component" value="Unassembled WGS sequence"/>
</dbReference>
<evidence type="ECO:0000256" key="1">
    <source>
        <dbReference type="SAM" id="MobiDB-lite"/>
    </source>
</evidence>
<dbReference type="STRING" id="1122188.SAMN02745674_00880"/>
<feature type="domain" description="GGDEF" evidence="3">
    <location>
        <begin position="345"/>
        <end position="478"/>
    </location>
</feature>
<dbReference type="InterPro" id="IPR011006">
    <property type="entry name" value="CheY-like_superfamily"/>
</dbReference>
<dbReference type="SUPFAM" id="SSF55785">
    <property type="entry name" value="PYP-like sensor domain (PAS domain)"/>
    <property type="match status" value="1"/>
</dbReference>
<dbReference type="PANTHER" id="PTHR33121:SF79">
    <property type="entry name" value="CYCLIC DI-GMP PHOSPHODIESTERASE PDED-RELATED"/>
    <property type="match status" value="1"/>
</dbReference>
<accession>A0A1T4NRP9</accession>
<reference evidence="4 5" key="1">
    <citation type="submission" date="2017-02" db="EMBL/GenBank/DDBJ databases">
        <authorList>
            <person name="Peterson S.W."/>
        </authorList>
    </citation>
    <scope>NUCLEOTIDE SEQUENCE [LARGE SCALE GENOMIC DNA]</scope>
    <source>
        <strain evidence="4 5">DSM 21749</strain>
    </source>
</reference>
<evidence type="ECO:0000313" key="5">
    <source>
        <dbReference type="Proteomes" id="UP000190061"/>
    </source>
</evidence>
<dbReference type="Gene3D" id="3.20.20.450">
    <property type="entry name" value="EAL domain"/>
    <property type="match status" value="1"/>
</dbReference>
<evidence type="ECO:0000259" key="2">
    <source>
        <dbReference type="PROSITE" id="PS50883"/>
    </source>
</evidence>
<dbReference type="InterPro" id="IPR000160">
    <property type="entry name" value="GGDEF_dom"/>
</dbReference>
<proteinExistence type="predicted"/>
<dbReference type="SUPFAM" id="SSF55073">
    <property type="entry name" value="Nucleotide cyclase"/>
    <property type="match status" value="1"/>
</dbReference>
<dbReference type="CDD" id="cd01949">
    <property type="entry name" value="GGDEF"/>
    <property type="match status" value="1"/>
</dbReference>
<dbReference type="InterPro" id="IPR013767">
    <property type="entry name" value="PAS_fold"/>
</dbReference>
<dbReference type="SUPFAM" id="SSF52172">
    <property type="entry name" value="CheY-like"/>
    <property type="match status" value="1"/>
</dbReference>
<dbReference type="InterPro" id="IPR035919">
    <property type="entry name" value="EAL_sf"/>
</dbReference>
<dbReference type="Pfam" id="PF00989">
    <property type="entry name" value="PAS"/>
    <property type="match status" value="1"/>
</dbReference>
<dbReference type="InterPro" id="IPR001633">
    <property type="entry name" value="EAL_dom"/>
</dbReference>
<dbReference type="CDD" id="cd01948">
    <property type="entry name" value="EAL"/>
    <property type="match status" value="1"/>
</dbReference>
<dbReference type="EMBL" id="FUXP01000002">
    <property type="protein sequence ID" value="SJZ81950.1"/>
    <property type="molecule type" value="Genomic_DNA"/>
</dbReference>
<dbReference type="NCBIfam" id="TIGR00229">
    <property type="entry name" value="sensory_box"/>
    <property type="match status" value="1"/>
</dbReference>
<dbReference type="GO" id="GO:0071111">
    <property type="term" value="F:cyclic-guanylate-specific phosphodiesterase activity"/>
    <property type="evidence" value="ECO:0007669"/>
    <property type="project" value="InterPro"/>
</dbReference>
<dbReference type="SMART" id="SM00091">
    <property type="entry name" value="PAS"/>
    <property type="match status" value="1"/>
</dbReference>
<dbReference type="InterPro" id="IPR050706">
    <property type="entry name" value="Cyclic-di-GMP_PDE-like"/>
</dbReference>